<evidence type="ECO:0000313" key="3">
    <source>
        <dbReference type="Proteomes" id="UP001064632"/>
    </source>
</evidence>
<dbReference type="RefSeq" id="WP_261697113.1">
    <property type="nucleotide sequence ID" value="NZ_CP104694.1"/>
</dbReference>
<name>A0ABY6BL12_9GAMM</name>
<feature type="chain" id="PRO_5047194336" evidence="1">
    <location>
        <begin position="25"/>
        <end position="215"/>
    </location>
</feature>
<feature type="signal peptide" evidence="1">
    <location>
        <begin position="1"/>
        <end position="24"/>
    </location>
</feature>
<evidence type="ECO:0000256" key="1">
    <source>
        <dbReference type="SAM" id="SignalP"/>
    </source>
</evidence>
<accession>A0ABY6BL12</accession>
<dbReference type="EMBL" id="CP104694">
    <property type="protein sequence ID" value="UXI70162.1"/>
    <property type="molecule type" value="Genomic_DNA"/>
</dbReference>
<proteinExistence type="predicted"/>
<keyword evidence="1" id="KW-0732">Signal</keyword>
<dbReference type="Proteomes" id="UP001064632">
    <property type="component" value="Chromosome"/>
</dbReference>
<reference evidence="2" key="1">
    <citation type="submission" date="2022-09" db="EMBL/GenBank/DDBJ databases">
        <title>Tahibacter sp. nov., isolated from a fresh water.</title>
        <authorList>
            <person name="Baek J.H."/>
            <person name="Lee J.K."/>
            <person name="Kim J.M."/>
            <person name="Jeon C.O."/>
        </authorList>
    </citation>
    <scope>NUCLEOTIDE SEQUENCE</scope>
    <source>
        <strain evidence="2">W38</strain>
    </source>
</reference>
<keyword evidence="3" id="KW-1185">Reference proteome</keyword>
<organism evidence="2 3">
    <name type="scientific">Tahibacter amnicola</name>
    <dbReference type="NCBI Taxonomy" id="2976241"/>
    <lineage>
        <taxon>Bacteria</taxon>
        <taxon>Pseudomonadati</taxon>
        <taxon>Pseudomonadota</taxon>
        <taxon>Gammaproteobacteria</taxon>
        <taxon>Lysobacterales</taxon>
        <taxon>Rhodanobacteraceae</taxon>
        <taxon>Tahibacter</taxon>
    </lineage>
</organism>
<sequence>MHSIRRILAAAVLAVVGMSDTAFASAEDATMRPAADIAQAALNELGLSLAPLEGSLPVGFPFAVSDVQDLRRATVGFGYEEWQADPQLLLAGRSLADAARPTGQWRYVVSVDDSPVGLLTLAMQDGRWSIVSIGGAALSEEVAQIARSTKADAVRFVRVPQASSDFIELRGVDRRVSYVPLGGARRMLGLDKAGALDESAFAVPLRDVIARNLSQ</sequence>
<protein>
    <submittedName>
        <fullName evidence="2">Uncharacterized protein</fullName>
    </submittedName>
</protein>
<evidence type="ECO:0000313" key="2">
    <source>
        <dbReference type="EMBL" id="UXI70162.1"/>
    </source>
</evidence>
<gene>
    <name evidence="2" type="ORF">N4264_11180</name>
</gene>